<dbReference type="InterPro" id="IPR036396">
    <property type="entry name" value="Cyt_P450_sf"/>
</dbReference>
<reference evidence="11" key="1">
    <citation type="submission" date="2023-10" db="EMBL/GenBank/DDBJ databases">
        <title>Chromosome-level genome of the transformable northern wattle, Acacia crassicarpa.</title>
        <authorList>
            <person name="Massaro I."/>
            <person name="Sinha N.R."/>
            <person name="Poethig S."/>
            <person name="Leichty A.R."/>
        </authorList>
    </citation>
    <scope>NUCLEOTIDE SEQUENCE</scope>
    <source>
        <strain evidence="11">Acra3RX</strain>
        <tissue evidence="11">Leaf</tissue>
    </source>
</reference>
<dbReference type="GO" id="GO:0016705">
    <property type="term" value="F:oxidoreductase activity, acting on paired donors, with incorporation or reduction of molecular oxygen"/>
    <property type="evidence" value="ECO:0007669"/>
    <property type="project" value="InterPro"/>
</dbReference>
<dbReference type="Gene3D" id="1.10.630.10">
    <property type="entry name" value="Cytochrome P450"/>
    <property type="match status" value="1"/>
</dbReference>
<evidence type="ECO:0000256" key="4">
    <source>
        <dbReference type="ARBA" id="ARBA00022723"/>
    </source>
</evidence>
<evidence type="ECO:0000313" key="11">
    <source>
        <dbReference type="EMBL" id="KAK4275345.1"/>
    </source>
</evidence>
<dbReference type="AlphaFoldDB" id="A0AAE1KJF4"/>
<evidence type="ECO:0000313" key="12">
    <source>
        <dbReference type="Proteomes" id="UP001293593"/>
    </source>
</evidence>
<feature type="transmembrane region" description="Helical" evidence="10">
    <location>
        <begin position="6"/>
        <end position="29"/>
    </location>
</feature>
<organism evidence="11 12">
    <name type="scientific">Acacia crassicarpa</name>
    <name type="common">northern wattle</name>
    <dbReference type="NCBI Taxonomy" id="499986"/>
    <lineage>
        <taxon>Eukaryota</taxon>
        <taxon>Viridiplantae</taxon>
        <taxon>Streptophyta</taxon>
        <taxon>Embryophyta</taxon>
        <taxon>Tracheophyta</taxon>
        <taxon>Spermatophyta</taxon>
        <taxon>Magnoliopsida</taxon>
        <taxon>eudicotyledons</taxon>
        <taxon>Gunneridae</taxon>
        <taxon>Pentapetalae</taxon>
        <taxon>rosids</taxon>
        <taxon>fabids</taxon>
        <taxon>Fabales</taxon>
        <taxon>Fabaceae</taxon>
        <taxon>Caesalpinioideae</taxon>
        <taxon>mimosoid clade</taxon>
        <taxon>Acacieae</taxon>
        <taxon>Acacia</taxon>
    </lineage>
</organism>
<comment type="similarity">
    <text evidence="2 9">Belongs to the cytochrome P450 family.</text>
</comment>
<dbReference type="Proteomes" id="UP001293593">
    <property type="component" value="Unassembled WGS sequence"/>
</dbReference>
<dbReference type="SUPFAM" id="SSF48264">
    <property type="entry name" value="Cytochrome P450"/>
    <property type="match status" value="1"/>
</dbReference>
<evidence type="ECO:0008006" key="13">
    <source>
        <dbReference type="Google" id="ProtNLM"/>
    </source>
</evidence>
<keyword evidence="7 9" id="KW-0503">Monooxygenase</keyword>
<dbReference type="PRINTS" id="PR00385">
    <property type="entry name" value="P450"/>
</dbReference>
<evidence type="ECO:0000256" key="7">
    <source>
        <dbReference type="ARBA" id="ARBA00023033"/>
    </source>
</evidence>
<comment type="cofactor">
    <cofactor evidence="1 8">
        <name>heme</name>
        <dbReference type="ChEBI" id="CHEBI:30413"/>
    </cofactor>
</comment>
<keyword evidence="4 8" id="KW-0479">Metal-binding</keyword>
<dbReference type="GO" id="GO:0020037">
    <property type="term" value="F:heme binding"/>
    <property type="evidence" value="ECO:0007669"/>
    <property type="project" value="InterPro"/>
</dbReference>
<keyword evidence="5 9" id="KW-0560">Oxidoreductase</keyword>
<accession>A0AAE1KJF4</accession>
<dbReference type="FunFam" id="1.10.630.10:FF:000043">
    <property type="entry name" value="Cytochrome P450 99A2"/>
    <property type="match status" value="1"/>
</dbReference>
<dbReference type="PROSITE" id="PS00086">
    <property type="entry name" value="CYTOCHROME_P450"/>
    <property type="match status" value="1"/>
</dbReference>
<dbReference type="CDD" id="cd11072">
    <property type="entry name" value="CYP71-like"/>
    <property type="match status" value="1"/>
</dbReference>
<dbReference type="InterPro" id="IPR001128">
    <property type="entry name" value="Cyt_P450"/>
</dbReference>
<dbReference type="GO" id="GO:0004497">
    <property type="term" value="F:monooxygenase activity"/>
    <property type="evidence" value="ECO:0007669"/>
    <property type="project" value="UniProtKB-KW"/>
</dbReference>
<evidence type="ECO:0000256" key="9">
    <source>
        <dbReference type="RuleBase" id="RU000461"/>
    </source>
</evidence>
<keyword evidence="10" id="KW-0812">Transmembrane</keyword>
<sequence>MDVVAFLGSLDVATIFLTSAISLVFLKIVQRAIRGPRKKLPPGPWRLPVIGSYHHVRGGPRHHRISDLAKQYGPVMMLKMGQTPTLVVSSPELAREIMKTQDANFAQRPDHPAAEVVLYGCSNITFSPVGAHWKLLRKMCALQLVNAKSIRKFQGLRDKEALSMIWELQEHARCSSEPVNLTDKIFRTIFDTVSKAAYGENYEARDHLFFISEKLMSRSSFEMGICDLFPKQKWLTKITGTKAKWESLVNVMDPILDKIISSTKVAPSGFIEGEADNLLSALLRVMEDGGLTISQVKAVMLDMIFGGTETSSSTADWALSELLRKPKLMKRAQDEVRQVVSDNKGCMNETTIESMKYLKAIVKETLRLHPPTPFLVPREAIRTCEVNGYTIPAGTEVHVNIWTIMRDPKYWSSPEEFLPDRFLNLNIDFKGFNFEYTPFGSGKRICPGMLLGVASVECMLTRLLYHFDLELPPGTTPETLDMTDTLGFTMKRKNPIIVIPRIPS</sequence>
<evidence type="ECO:0000256" key="5">
    <source>
        <dbReference type="ARBA" id="ARBA00023002"/>
    </source>
</evidence>
<proteinExistence type="inferred from homology"/>
<name>A0AAE1KJF4_9FABA</name>
<evidence type="ECO:0000256" key="2">
    <source>
        <dbReference type="ARBA" id="ARBA00010617"/>
    </source>
</evidence>
<dbReference type="InterPro" id="IPR002401">
    <property type="entry name" value="Cyt_P450_E_grp-I"/>
</dbReference>
<protein>
    <recommendedName>
        <fullName evidence="13">Cytochrome P450</fullName>
    </recommendedName>
</protein>
<evidence type="ECO:0000256" key="10">
    <source>
        <dbReference type="SAM" id="Phobius"/>
    </source>
</evidence>
<dbReference type="EMBL" id="JAWXYG010000004">
    <property type="protein sequence ID" value="KAK4275345.1"/>
    <property type="molecule type" value="Genomic_DNA"/>
</dbReference>
<keyword evidence="12" id="KW-1185">Reference proteome</keyword>
<evidence type="ECO:0000256" key="1">
    <source>
        <dbReference type="ARBA" id="ARBA00001971"/>
    </source>
</evidence>
<dbReference type="PANTHER" id="PTHR47955:SF8">
    <property type="entry name" value="CYTOCHROME P450 71D11-LIKE"/>
    <property type="match status" value="1"/>
</dbReference>
<keyword evidence="6 8" id="KW-0408">Iron</keyword>
<dbReference type="GO" id="GO:0005506">
    <property type="term" value="F:iron ion binding"/>
    <property type="evidence" value="ECO:0007669"/>
    <property type="project" value="InterPro"/>
</dbReference>
<evidence type="ECO:0000256" key="6">
    <source>
        <dbReference type="ARBA" id="ARBA00023004"/>
    </source>
</evidence>
<evidence type="ECO:0000256" key="3">
    <source>
        <dbReference type="ARBA" id="ARBA00022617"/>
    </source>
</evidence>
<dbReference type="Pfam" id="PF00067">
    <property type="entry name" value="p450"/>
    <property type="match status" value="1"/>
</dbReference>
<dbReference type="PRINTS" id="PR00463">
    <property type="entry name" value="EP450I"/>
</dbReference>
<keyword evidence="10" id="KW-0472">Membrane</keyword>
<dbReference type="PANTHER" id="PTHR47955">
    <property type="entry name" value="CYTOCHROME P450 FAMILY 71 PROTEIN"/>
    <property type="match status" value="1"/>
</dbReference>
<evidence type="ECO:0000256" key="8">
    <source>
        <dbReference type="PIRSR" id="PIRSR602401-1"/>
    </source>
</evidence>
<dbReference type="InterPro" id="IPR017972">
    <property type="entry name" value="Cyt_P450_CS"/>
</dbReference>
<keyword evidence="10" id="KW-1133">Transmembrane helix</keyword>
<gene>
    <name evidence="11" type="ORF">QN277_018444</name>
</gene>
<keyword evidence="3 8" id="KW-0349">Heme</keyword>
<comment type="caution">
    <text evidence="11">The sequence shown here is derived from an EMBL/GenBank/DDBJ whole genome shotgun (WGS) entry which is preliminary data.</text>
</comment>
<feature type="binding site" description="axial binding residue" evidence="8">
    <location>
        <position position="446"/>
    </location>
    <ligand>
        <name>heme</name>
        <dbReference type="ChEBI" id="CHEBI:30413"/>
    </ligand>
    <ligandPart>
        <name>Fe</name>
        <dbReference type="ChEBI" id="CHEBI:18248"/>
    </ligandPart>
</feature>